<dbReference type="AlphaFoldDB" id="A0A5K7XFK9"/>
<proteinExistence type="predicted"/>
<feature type="region of interest" description="Disordered" evidence="1">
    <location>
        <begin position="33"/>
        <end position="58"/>
    </location>
</feature>
<reference evidence="3" key="1">
    <citation type="submission" date="2019-10" db="EMBL/GenBank/DDBJ databases">
        <title>Lacipirellula parvula gen. nov., sp. nov., representing a lineage of planctomycetes widespread in freshwater anoxic habitats, and description of the family Lacipirellulaceae.</title>
        <authorList>
            <person name="Dedysh S.N."/>
            <person name="Kulichevskaya I.S."/>
            <person name="Beletsky A.V."/>
            <person name="Rakitin A.L."/>
            <person name="Mardanov A.V."/>
            <person name="Ivanova A.A."/>
            <person name="Saltykova V.X."/>
            <person name="Rijpstra W.I.C."/>
            <person name="Sinninghe Damste J.S."/>
            <person name="Ravin N.V."/>
        </authorList>
    </citation>
    <scope>NUCLEOTIDE SEQUENCE [LARGE SCALE GENOMIC DNA]</scope>
    <source>
        <strain evidence="3">PX69</strain>
    </source>
</reference>
<name>A0A5K7XFK9_9BACT</name>
<feature type="compositionally biased region" description="Basic residues" evidence="1">
    <location>
        <begin position="37"/>
        <end position="46"/>
    </location>
</feature>
<keyword evidence="3" id="KW-1185">Reference proteome</keyword>
<evidence type="ECO:0000313" key="2">
    <source>
        <dbReference type="EMBL" id="BBO35298.1"/>
    </source>
</evidence>
<dbReference type="KEGG" id="lpav:PLANPX_4910"/>
<protein>
    <submittedName>
        <fullName evidence="2">Uncharacterized protein</fullName>
    </submittedName>
</protein>
<accession>A0A5K7XFK9</accession>
<evidence type="ECO:0000256" key="1">
    <source>
        <dbReference type="SAM" id="MobiDB-lite"/>
    </source>
</evidence>
<organism evidence="2 3">
    <name type="scientific">Lacipirellula parvula</name>
    <dbReference type="NCBI Taxonomy" id="2650471"/>
    <lineage>
        <taxon>Bacteria</taxon>
        <taxon>Pseudomonadati</taxon>
        <taxon>Planctomycetota</taxon>
        <taxon>Planctomycetia</taxon>
        <taxon>Pirellulales</taxon>
        <taxon>Lacipirellulaceae</taxon>
        <taxon>Lacipirellula</taxon>
    </lineage>
</organism>
<dbReference type="Proteomes" id="UP000326837">
    <property type="component" value="Chromosome"/>
</dbReference>
<evidence type="ECO:0000313" key="3">
    <source>
        <dbReference type="Proteomes" id="UP000326837"/>
    </source>
</evidence>
<gene>
    <name evidence="2" type="ORF">PLANPX_4910</name>
</gene>
<dbReference type="EMBL" id="AP021861">
    <property type="protein sequence ID" value="BBO35298.1"/>
    <property type="molecule type" value="Genomic_DNA"/>
</dbReference>
<sequence>MRVARNESIPKRIPVKSTAWFAGCAWSVHHEAAKEVTKRRKGSKKKLSNERASNCASG</sequence>